<evidence type="ECO:0000313" key="6">
    <source>
        <dbReference type="Proteomes" id="UP000742631"/>
    </source>
</evidence>
<dbReference type="SUPFAM" id="SSF47336">
    <property type="entry name" value="ACP-like"/>
    <property type="match status" value="1"/>
</dbReference>
<dbReference type="PANTHER" id="PTHR45527">
    <property type="entry name" value="NONRIBOSOMAL PEPTIDE SYNTHETASE"/>
    <property type="match status" value="1"/>
</dbReference>
<dbReference type="EMBL" id="DYYG01000035">
    <property type="protein sequence ID" value="HJE24357.1"/>
    <property type="molecule type" value="Genomic_DNA"/>
</dbReference>
<dbReference type="InterPro" id="IPR045851">
    <property type="entry name" value="AMP-bd_C_sf"/>
</dbReference>
<evidence type="ECO:0000256" key="2">
    <source>
        <dbReference type="ARBA" id="ARBA00022553"/>
    </source>
</evidence>
<accession>A0A921E3F7</accession>
<reference evidence="5" key="2">
    <citation type="submission" date="2021-09" db="EMBL/GenBank/DDBJ databases">
        <authorList>
            <person name="Gilroy R."/>
        </authorList>
    </citation>
    <scope>NUCLEOTIDE SEQUENCE</scope>
    <source>
        <strain evidence="5">316</strain>
    </source>
</reference>
<dbReference type="SUPFAM" id="SSF56801">
    <property type="entry name" value="Acetyl-CoA synthetase-like"/>
    <property type="match status" value="1"/>
</dbReference>
<dbReference type="Pfam" id="PF00668">
    <property type="entry name" value="Condensation"/>
    <property type="match status" value="1"/>
</dbReference>
<dbReference type="SUPFAM" id="SSF52777">
    <property type="entry name" value="CoA-dependent acyltransferases"/>
    <property type="match status" value="2"/>
</dbReference>
<dbReference type="AlphaFoldDB" id="A0A921E3F7"/>
<dbReference type="GO" id="GO:0009239">
    <property type="term" value="P:enterobactin biosynthetic process"/>
    <property type="evidence" value="ECO:0007669"/>
    <property type="project" value="TreeGrafter"/>
</dbReference>
<protein>
    <submittedName>
        <fullName evidence="5">Amino acid adenylation domain-containing protein</fullName>
    </submittedName>
</protein>
<comment type="caution">
    <text evidence="5">The sequence shown here is derived from an EMBL/GenBank/DDBJ whole genome shotgun (WGS) entry which is preliminary data.</text>
</comment>
<dbReference type="InterPro" id="IPR000873">
    <property type="entry name" value="AMP-dep_synth/lig_dom"/>
</dbReference>
<dbReference type="Proteomes" id="UP000742631">
    <property type="component" value="Unassembled WGS sequence"/>
</dbReference>
<feature type="region of interest" description="Disordered" evidence="3">
    <location>
        <begin position="76"/>
        <end position="97"/>
    </location>
</feature>
<dbReference type="GO" id="GO:0043041">
    <property type="term" value="P:amino acid activation for nonribosomal peptide biosynthetic process"/>
    <property type="evidence" value="ECO:0007669"/>
    <property type="project" value="TreeGrafter"/>
</dbReference>
<evidence type="ECO:0000259" key="4">
    <source>
        <dbReference type="PROSITE" id="PS50075"/>
    </source>
</evidence>
<feature type="domain" description="Carrier" evidence="4">
    <location>
        <begin position="1069"/>
        <end position="1143"/>
    </location>
</feature>
<dbReference type="PROSITE" id="PS50075">
    <property type="entry name" value="CARRIER"/>
    <property type="match status" value="1"/>
</dbReference>
<dbReference type="CDD" id="cd19531">
    <property type="entry name" value="LCL_NRPS-like"/>
    <property type="match status" value="1"/>
</dbReference>
<dbReference type="GO" id="GO:0009366">
    <property type="term" value="C:enterobactin synthetase complex"/>
    <property type="evidence" value="ECO:0007669"/>
    <property type="project" value="TreeGrafter"/>
</dbReference>
<dbReference type="Gene3D" id="3.40.50.980">
    <property type="match status" value="2"/>
</dbReference>
<feature type="region of interest" description="Disordered" evidence="3">
    <location>
        <begin position="1036"/>
        <end position="1058"/>
    </location>
</feature>
<keyword evidence="2" id="KW-0597">Phosphoprotein</keyword>
<dbReference type="GO" id="GO:0031177">
    <property type="term" value="F:phosphopantetheine binding"/>
    <property type="evidence" value="ECO:0007669"/>
    <property type="project" value="InterPro"/>
</dbReference>
<dbReference type="Pfam" id="PF00501">
    <property type="entry name" value="AMP-binding"/>
    <property type="match status" value="1"/>
</dbReference>
<dbReference type="InterPro" id="IPR020806">
    <property type="entry name" value="PKS_PP-bd"/>
</dbReference>
<evidence type="ECO:0000256" key="1">
    <source>
        <dbReference type="ARBA" id="ARBA00022450"/>
    </source>
</evidence>
<dbReference type="Pfam" id="PF00550">
    <property type="entry name" value="PP-binding"/>
    <property type="match status" value="1"/>
</dbReference>
<feature type="compositionally biased region" description="Pro residues" evidence="3">
    <location>
        <begin position="1152"/>
        <end position="1162"/>
    </location>
</feature>
<dbReference type="Gene3D" id="2.30.38.10">
    <property type="entry name" value="Luciferase, Domain 3"/>
    <property type="match status" value="1"/>
</dbReference>
<dbReference type="Gene3D" id="3.30.559.10">
    <property type="entry name" value="Chloramphenicol acetyltransferase-like domain"/>
    <property type="match status" value="1"/>
</dbReference>
<dbReference type="InterPro" id="IPR010071">
    <property type="entry name" value="AA_adenyl_dom"/>
</dbReference>
<dbReference type="InterPro" id="IPR001242">
    <property type="entry name" value="Condensation_dom"/>
</dbReference>
<dbReference type="InterPro" id="IPR036736">
    <property type="entry name" value="ACP-like_sf"/>
</dbReference>
<evidence type="ECO:0000313" key="5">
    <source>
        <dbReference type="EMBL" id="HJE24357.1"/>
    </source>
</evidence>
<dbReference type="SMART" id="SM00823">
    <property type="entry name" value="PKS_PP"/>
    <property type="match status" value="1"/>
</dbReference>
<dbReference type="GO" id="GO:0005829">
    <property type="term" value="C:cytosol"/>
    <property type="evidence" value="ECO:0007669"/>
    <property type="project" value="TreeGrafter"/>
</dbReference>
<dbReference type="NCBIfam" id="TIGR01733">
    <property type="entry name" value="AA-adenyl-dom"/>
    <property type="match status" value="1"/>
</dbReference>
<sequence>MSCIDGEAVFQAMPIYPSADDGGGGAGQGLRPAPTLTPEELQEVFRHQLDAVCRVVEEQLRTLTLTLAAARLAQPQRVTPAPAGPSDEGEGGSRPLTDGEAEIWLAAQFGADANAAMTEMVTLRLDGILDPQRLLASTRAVLGRHEALRGRISPTGETITFDPAAPIPVAFTDLSGEAEPEAAMAAFLHDRAGHAFDPVAGPVVRADLLRLGAEWHVLVLSAHHIRCDGWSFAVLADEIATAYRAGAERLAPAPRFSDLARPAPEAERALAHWAGLYADLPEPLDLPVDHPRPKLRGYAGDAQTIALPRDLASAVRALAARQGQTLTATLLAAFQVLLVRLSGQEDLVVGVPVAGQPRFGEPRLVGHHADFLPLRARLDPAEPFAAHLARTGTTLMEAACHADCTLGRLLRHLDVPHDPARPPLAQVQFNLQSLGDSLDFGQGLRGALALAPKRFSTFELTLSVREAPSRLSLDVTYNRALFEPATVRRWIGHYLTLLAELARDPEQPVGRVPLLDAEERRTMLVDWNDTGRGHPLNVGALRAFGLHARRAPERTAISFGERTVSYGALDAWADRVARTLLARRLPAGARVGLLMRRSPALVAAMLGALRAGIAYVPLDPLMPAARRAGIVADAGIGAILTVTADRALLPDGAFGIVEVDRLDGLSREPHLDALLSAEAASPSASVGPSRLPRVPSDRAAYLIYTSSTTGAPKGVEVLRAGLSNLLFSMARAPGIAPGDCLLAVTTVTFDIAGLELLLPLIRGARIVLASAEEARDGHALLALLERSGATILQATPMTWRLLLEAGFRSRPGFKMLCGGEALPLELARRLTEGGGELWNLYGPTETTIWSSAARIDPAEDVVTVGRPIDNTGFYILDERDEPVPVGVTGELLIGGVGLARGYLGRPDLTGRSFIDSPLPECAGARLYRTGDRARFRPDGRVEILGRADHQIKLRGYRIEPGEIEAVLLRQTGLHSVVVLSPDAEGEDRLVCYFVRSEREPAPTLRALRSALARELPDYMIPSEWVRLSELPLTPSGKVNRRALPAPGSRPHGIAPEPAPTPLPLKQAQPQAPALEEILTAIWRDVLGKTSIDRDDDLIALGADSLSVFRIVARARRENLPLGAGDLFQERTIARVAALLRARAGEGGESPLPRAPIQPIPRPRPLDGDRAAVGQA</sequence>
<dbReference type="Gene3D" id="1.10.1200.10">
    <property type="entry name" value="ACP-like"/>
    <property type="match status" value="1"/>
</dbReference>
<dbReference type="InterPro" id="IPR023213">
    <property type="entry name" value="CAT-like_dom_sf"/>
</dbReference>
<dbReference type="Pfam" id="PF13193">
    <property type="entry name" value="AMP-binding_C"/>
    <property type="match status" value="1"/>
</dbReference>
<feature type="region of interest" description="Disordered" evidence="3">
    <location>
        <begin position="1145"/>
        <end position="1175"/>
    </location>
</feature>
<dbReference type="Gene3D" id="3.30.300.30">
    <property type="match status" value="1"/>
</dbReference>
<dbReference type="Gene3D" id="3.30.559.30">
    <property type="entry name" value="Nonribosomal peptide synthetase, condensation domain"/>
    <property type="match status" value="1"/>
</dbReference>
<evidence type="ECO:0000256" key="3">
    <source>
        <dbReference type="SAM" id="MobiDB-lite"/>
    </source>
</evidence>
<organism evidence="5 6">
    <name type="scientific">Methylorubrum populi</name>
    <dbReference type="NCBI Taxonomy" id="223967"/>
    <lineage>
        <taxon>Bacteria</taxon>
        <taxon>Pseudomonadati</taxon>
        <taxon>Pseudomonadota</taxon>
        <taxon>Alphaproteobacteria</taxon>
        <taxon>Hyphomicrobiales</taxon>
        <taxon>Methylobacteriaceae</taxon>
        <taxon>Methylorubrum</taxon>
    </lineage>
</organism>
<proteinExistence type="predicted"/>
<dbReference type="InterPro" id="IPR025110">
    <property type="entry name" value="AMP-bd_C"/>
</dbReference>
<dbReference type="GO" id="GO:0047527">
    <property type="term" value="F:2,3-dihydroxybenzoate-serine ligase activity"/>
    <property type="evidence" value="ECO:0007669"/>
    <property type="project" value="TreeGrafter"/>
</dbReference>
<reference evidence="5" key="1">
    <citation type="journal article" date="2021" name="PeerJ">
        <title>Extensive microbial diversity within the chicken gut microbiome revealed by metagenomics and culture.</title>
        <authorList>
            <person name="Gilroy R."/>
            <person name="Ravi A."/>
            <person name="Getino M."/>
            <person name="Pursley I."/>
            <person name="Horton D.L."/>
            <person name="Alikhan N.F."/>
            <person name="Baker D."/>
            <person name="Gharbi K."/>
            <person name="Hall N."/>
            <person name="Watson M."/>
            <person name="Adriaenssens E.M."/>
            <person name="Foster-Nyarko E."/>
            <person name="Jarju S."/>
            <person name="Secka A."/>
            <person name="Antonio M."/>
            <person name="Oren A."/>
            <person name="Chaudhuri R.R."/>
            <person name="La Ragione R."/>
            <person name="Hildebrand F."/>
            <person name="Pallen M.J."/>
        </authorList>
    </citation>
    <scope>NUCLEOTIDE SEQUENCE</scope>
    <source>
        <strain evidence="5">316</strain>
    </source>
</reference>
<name>A0A921E3F7_9HYPH</name>
<gene>
    <name evidence="5" type="ORF">K8W01_11935</name>
</gene>
<dbReference type="PANTHER" id="PTHR45527:SF1">
    <property type="entry name" value="FATTY ACID SYNTHASE"/>
    <property type="match status" value="1"/>
</dbReference>
<keyword evidence="1" id="KW-0596">Phosphopantetheine</keyword>
<dbReference type="InterPro" id="IPR009081">
    <property type="entry name" value="PP-bd_ACP"/>
</dbReference>